<proteinExistence type="predicted"/>
<comment type="caution">
    <text evidence="1">The sequence shown here is derived from an EMBL/GenBank/DDBJ whole genome shotgun (WGS) entry which is preliminary data.</text>
</comment>
<dbReference type="Proteomes" id="UP001153334">
    <property type="component" value="Unassembled WGS sequence"/>
</dbReference>
<accession>A0ACC2HPF0</accession>
<organism evidence="1 2">
    <name type="scientific">Nemania bipapillata</name>
    <dbReference type="NCBI Taxonomy" id="110536"/>
    <lineage>
        <taxon>Eukaryota</taxon>
        <taxon>Fungi</taxon>
        <taxon>Dikarya</taxon>
        <taxon>Ascomycota</taxon>
        <taxon>Pezizomycotina</taxon>
        <taxon>Sordariomycetes</taxon>
        <taxon>Xylariomycetidae</taxon>
        <taxon>Xylariales</taxon>
        <taxon>Xylariaceae</taxon>
        <taxon>Nemania</taxon>
    </lineage>
</organism>
<keyword evidence="2" id="KW-1185">Reference proteome</keyword>
<protein>
    <submittedName>
        <fullName evidence="1">Uncharacterized protein</fullName>
    </submittedName>
</protein>
<evidence type="ECO:0000313" key="1">
    <source>
        <dbReference type="EMBL" id="KAJ8104927.1"/>
    </source>
</evidence>
<sequence length="407" mass="45280">MRHARVLFDENSEESSVVPALAAFVVLKESMLTKTMVMNVWKCDAERPGRHHVYTEQYVRFVVKLLVVLKDRPSFEAMLRRLRKKGADYYHFSDLWQTCCLAYLRLIRQAYQISPVLEDEFKSTVPEEFEIITTRINEWCSDPTSSDPALSALQEVIELKKLNGGLMKAGAIDDLINDCYTSLYFKTGKSLPGPDVATLLEEKEQERMQTEARPLDKDNADSKLLNPFSGILNPQSHENSGTEGGPGDSTPANVDGAQRPRKAGIRRADVLRRAEQAVLRVQEGPKPPNGKSRSSVSSGKTPAAEENNDGDGDGESDGDSVRGEVEGDVEMKDDEPDQELSSVPGSVHDSADDESDLSDVPPEDLLDEDEAQHLMFPNLMRRSQDSEPESSESETEETTSPMEDVEE</sequence>
<gene>
    <name evidence="1" type="ORF">ONZ43_g7628</name>
</gene>
<name>A0ACC2HPF0_9PEZI</name>
<dbReference type="EMBL" id="JAPESX010003453">
    <property type="protein sequence ID" value="KAJ8104927.1"/>
    <property type="molecule type" value="Genomic_DNA"/>
</dbReference>
<reference evidence="1" key="1">
    <citation type="submission" date="2022-11" db="EMBL/GenBank/DDBJ databases">
        <title>Genome Sequence of Nemania bipapillata.</title>
        <authorList>
            <person name="Buettner E."/>
        </authorList>
    </citation>
    <scope>NUCLEOTIDE SEQUENCE</scope>
    <source>
        <strain evidence="1">CP14</strain>
    </source>
</reference>
<evidence type="ECO:0000313" key="2">
    <source>
        <dbReference type="Proteomes" id="UP001153334"/>
    </source>
</evidence>